<reference evidence="7" key="1">
    <citation type="submission" date="2023-03" db="EMBL/GenBank/DDBJ databases">
        <title>Andean soil-derived lignocellulolytic bacterial consortium as a source of novel taxa and putative plastic-active enzymes.</title>
        <authorList>
            <person name="Diaz-Garcia L."/>
            <person name="Chuvochina M."/>
            <person name="Feuerriegel G."/>
            <person name="Bunk B."/>
            <person name="Sproer C."/>
            <person name="Streit W.R."/>
            <person name="Rodriguez L.M."/>
            <person name="Overmann J."/>
            <person name="Jimenez D.J."/>
        </authorList>
    </citation>
    <scope>NUCLEOTIDE SEQUENCE</scope>
    <source>
        <strain evidence="7">MAG 4196</strain>
    </source>
</reference>
<protein>
    <submittedName>
        <fullName evidence="7">Sigma-70 family RNA polymerase sigma factor</fullName>
    </submittedName>
</protein>
<dbReference type="InterPro" id="IPR007627">
    <property type="entry name" value="RNA_pol_sigma70_r2"/>
</dbReference>
<evidence type="ECO:0000313" key="8">
    <source>
        <dbReference type="Proteomes" id="UP001217476"/>
    </source>
</evidence>
<dbReference type="NCBIfam" id="TIGR02937">
    <property type="entry name" value="sigma70-ECF"/>
    <property type="match status" value="1"/>
</dbReference>
<proteinExistence type="inferred from homology"/>
<dbReference type="PANTHER" id="PTHR43133">
    <property type="entry name" value="RNA POLYMERASE ECF-TYPE SIGMA FACTO"/>
    <property type="match status" value="1"/>
</dbReference>
<feature type="domain" description="RNA polymerase sigma-70 region 2" evidence="5">
    <location>
        <begin position="29"/>
        <end position="96"/>
    </location>
</feature>
<dbReference type="InterPro" id="IPR013325">
    <property type="entry name" value="RNA_pol_sigma_r2"/>
</dbReference>
<name>A0AAJ6B0N6_9HYPH</name>
<dbReference type="GO" id="GO:0006352">
    <property type="term" value="P:DNA-templated transcription initiation"/>
    <property type="evidence" value="ECO:0007669"/>
    <property type="project" value="InterPro"/>
</dbReference>
<dbReference type="SUPFAM" id="SSF88659">
    <property type="entry name" value="Sigma3 and sigma4 domains of RNA polymerase sigma factors"/>
    <property type="match status" value="1"/>
</dbReference>
<dbReference type="InterPro" id="IPR013324">
    <property type="entry name" value="RNA_pol_sigma_r3/r4-like"/>
</dbReference>
<dbReference type="Pfam" id="PF08281">
    <property type="entry name" value="Sigma70_r4_2"/>
    <property type="match status" value="1"/>
</dbReference>
<dbReference type="GO" id="GO:0003677">
    <property type="term" value="F:DNA binding"/>
    <property type="evidence" value="ECO:0007669"/>
    <property type="project" value="InterPro"/>
</dbReference>
<evidence type="ECO:0000256" key="3">
    <source>
        <dbReference type="ARBA" id="ARBA00023082"/>
    </source>
</evidence>
<dbReference type="InterPro" id="IPR014284">
    <property type="entry name" value="RNA_pol_sigma-70_dom"/>
</dbReference>
<dbReference type="AlphaFoldDB" id="A0AAJ6B0N6"/>
<comment type="similarity">
    <text evidence="1">Belongs to the sigma-70 factor family. ECF subfamily.</text>
</comment>
<gene>
    <name evidence="7" type="ORF">P0Y65_16020</name>
</gene>
<keyword evidence="2" id="KW-0805">Transcription regulation</keyword>
<dbReference type="Proteomes" id="UP001217476">
    <property type="component" value="Chromosome"/>
</dbReference>
<dbReference type="InterPro" id="IPR036388">
    <property type="entry name" value="WH-like_DNA-bd_sf"/>
</dbReference>
<dbReference type="Pfam" id="PF04542">
    <property type="entry name" value="Sigma70_r2"/>
    <property type="match status" value="1"/>
</dbReference>
<accession>A0AAJ6B0N6</accession>
<evidence type="ECO:0000256" key="4">
    <source>
        <dbReference type="ARBA" id="ARBA00023163"/>
    </source>
</evidence>
<dbReference type="EMBL" id="CP119312">
    <property type="protein sequence ID" value="WEK03683.1"/>
    <property type="molecule type" value="Genomic_DNA"/>
</dbReference>
<evidence type="ECO:0000259" key="6">
    <source>
        <dbReference type="Pfam" id="PF08281"/>
    </source>
</evidence>
<feature type="domain" description="RNA polymerase sigma factor 70 region 4 type 2" evidence="6">
    <location>
        <begin position="127"/>
        <end position="178"/>
    </location>
</feature>
<evidence type="ECO:0000259" key="5">
    <source>
        <dbReference type="Pfam" id="PF04542"/>
    </source>
</evidence>
<evidence type="ECO:0000256" key="2">
    <source>
        <dbReference type="ARBA" id="ARBA00023015"/>
    </source>
</evidence>
<sequence>MTTQTAPAREIADLIGRCALRDRAAFRTLYDRTSAKLFGVTLRILKDRSEAEEAIQEVYVKIWQRADRYVAGNTSPISWLVAVARNHALDILRARRPVSDDIDVALEVPDGAPSPERATQDSEEKGQIEKCLGTLEPDRADAVRGAYLDGYSYEELATRYTVPLNTMRTWLRRSLIKLKECLTA</sequence>
<dbReference type="InterPro" id="IPR039425">
    <property type="entry name" value="RNA_pol_sigma-70-like"/>
</dbReference>
<dbReference type="InterPro" id="IPR013249">
    <property type="entry name" value="RNA_pol_sigma70_r4_t2"/>
</dbReference>
<dbReference type="SUPFAM" id="SSF88946">
    <property type="entry name" value="Sigma2 domain of RNA polymerase sigma factors"/>
    <property type="match status" value="1"/>
</dbReference>
<dbReference type="PANTHER" id="PTHR43133:SF62">
    <property type="entry name" value="RNA POLYMERASE SIGMA FACTOR SIGZ"/>
    <property type="match status" value="1"/>
</dbReference>
<evidence type="ECO:0000256" key="1">
    <source>
        <dbReference type="ARBA" id="ARBA00010641"/>
    </source>
</evidence>
<keyword evidence="3" id="KW-0731">Sigma factor</keyword>
<organism evidence="7 8">
    <name type="scientific">Candidatus Devosia phytovorans</name>
    <dbReference type="NCBI Taxonomy" id="3121372"/>
    <lineage>
        <taxon>Bacteria</taxon>
        <taxon>Pseudomonadati</taxon>
        <taxon>Pseudomonadota</taxon>
        <taxon>Alphaproteobacteria</taxon>
        <taxon>Hyphomicrobiales</taxon>
        <taxon>Devosiaceae</taxon>
        <taxon>Devosia</taxon>
    </lineage>
</organism>
<evidence type="ECO:0000313" key="7">
    <source>
        <dbReference type="EMBL" id="WEK03683.1"/>
    </source>
</evidence>
<dbReference type="Gene3D" id="1.10.10.10">
    <property type="entry name" value="Winged helix-like DNA-binding domain superfamily/Winged helix DNA-binding domain"/>
    <property type="match status" value="1"/>
</dbReference>
<dbReference type="Gene3D" id="1.10.1740.10">
    <property type="match status" value="1"/>
</dbReference>
<dbReference type="GO" id="GO:0016987">
    <property type="term" value="F:sigma factor activity"/>
    <property type="evidence" value="ECO:0007669"/>
    <property type="project" value="UniProtKB-KW"/>
</dbReference>
<keyword evidence="4" id="KW-0804">Transcription</keyword>